<evidence type="ECO:0000313" key="1">
    <source>
        <dbReference type="EMBL" id="KAK0135551.1"/>
    </source>
</evidence>
<dbReference type="SUPFAM" id="SSF56219">
    <property type="entry name" value="DNase I-like"/>
    <property type="match status" value="1"/>
</dbReference>
<gene>
    <name evidence="1" type="primary">PO11_2</name>
    <name evidence="1" type="ORF">N1851_028596</name>
</gene>
<dbReference type="PANTHER" id="PTHR47510:SF3">
    <property type="entry name" value="ENDO_EXONUCLEASE_PHOSPHATASE DOMAIN-CONTAINING PROTEIN"/>
    <property type="match status" value="1"/>
</dbReference>
<dbReference type="Gene3D" id="3.60.10.10">
    <property type="entry name" value="Endonuclease/exonuclease/phosphatase"/>
    <property type="match status" value="1"/>
</dbReference>
<dbReference type="Proteomes" id="UP001174136">
    <property type="component" value="Unassembled WGS sequence"/>
</dbReference>
<dbReference type="PANTHER" id="PTHR47510">
    <property type="entry name" value="REVERSE TRANSCRIPTASE DOMAIN-CONTAINING PROTEIN"/>
    <property type="match status" value="1"/>
</dbReference>
<proteinExistence type="predicted"/>
<protein>
    <submittedName>
        <fullName evidence="1">Retrovirus-related Pol polyprotein from type-1 retrotransposable element R1</fullName>
    </submittedName>
</protein>
<organism evidence="1 2">
    <name type="scientific">Merluccius polli</name>
    <name type="common">Benguela hake</name>
    <name type="synonym">Merluccius cadenati</name>
    <dbReference type="NCBI Taxonomy" id="89951"/>
    <lineage>
        <taxon>Eukaryota</taxon>
        <taxon>Metazoa</taxon>
        <taxon>Chordata</taxon>
        <taxon>Craniata</taxon>
        <taxon>Vertebrata</taxon>
        <taxon>Euteleostomi</taxon>
        <taxon>Actinopterygii</taxon>
        <taxon>Neopterygii</taxon>
        <taxon>Teleostei</taxon>
        <taxon>Neoteleostei</taxon>
        <taxon>Acanthomorphata</taxon>
        <taxon>Zeiogadaria</taxon>
        <taxon>Gadariae</taxon>
        <taxon>Gadiformes</taxon>
        <taxon>Gadoidei</taxon>
        <taxon>Merlucciidae</taxon>
        <taxon>Merluccius</taxon>
    </lineage>
</organism>
<sequence>MAARVYAAARCSQLLLFVYSFSLCVLLLEALVQYSAAELLSIGTQFGLHPPPKLDFIPPEIQCTTLTPTIPTWWRRHKQRRGKRSSLRQRLQANPHKPALPSLFLTNARSLTNKMDEIRLQVVSGKRDSCVAIVKETWLDENVPDTEVELADRSVYRADRTAASAKRRGGGLALYVHNSWCMDTNIIKTHCSPDLEYLAVKCRPFKLVREFCAIIIVAVYIPPWADTKLALEYLYCLVSRQMNAHPEAAVIVAGDFNHVELKTVFPKFKKQINFPTRENNILDQDYCNIPGAYRAVAAPHLGMSDHISVELLPAYTPVICRTKPTTRTVQVWSEEALSTLQDCFENTNWEVFKEDSNLEAYTSSVLDYVQFCTDAVRPTKTIRVFPNQKPWMDSTVRSLLRHRDTAFRSGDRLAYSTARRDLKKGIQLAKHRHKQRIEDHFRHDNPRDMWRGIRQEVSHDPTLPDILNSFFSHFETLCSGETVHLPRLEEQHQHLILQLHQVSPSLRRININNAAGPDWLSGRTLKTCAEQLAGVFLDIFNRSLLLASVPLCLKSSIVVPVPKKSAVTCLNDYHPVALTPVIMKCFERFVLKYIKDVIPAGLDSHQFAYRGNRSTEDAVSIAHHGALTHLEHPNTHVRMLFVDFSSAFNTVIPDRKDLARVVKTAQNSGESTSKSGLYTSRLQKKARCIASDPTQPGYGLFVPLPSRKRYRYLKTKTNRLKNSFFPGAVKEITPPLQTHYLPQPH</sequence>
<name>A0AA47M8L8_MERPO</name>
<dbReference type="EMBL" id="JAOPHQ010005418">
    <property type="protein sequence ID" value="KAK0135551.1"/>
    <property type="molecule type" value="Genomic_DNA"/>
</dbReference>
<dbReference type="AlphaFoldDB" id="A0AA47M8L8"/>
<accession>A0AA47M8L8</accession>
<dbReference type="InterPro" id="IPR036691">
    <property type="entry name" value="Endo/exonu/phosph_ase_sf"/>
</dbReference>
<evidence type="ECO:0000313" key="2">
    <source>
        <dbReference type="Proteomes" id="UP001174136"/>
    </source>
</evidence>
<comment type="caution">
    <text evidence="1">The sequence shown here is derived from an EMBL/GenBank/DDBJ whole genome shotgun (WGS) entry which is preliminary data.</text>
</comment>
<reference evidence="1" key="1">
    <citation type="journal article" date="2023" name="Front. Mar. Sci.">
        <title>A new Merluccius polli reference genome to investigate the effects of global change in West African waters.</title>
        <authorList>
            <person name="Mateo J.L."/>
            <person name="Blanco-Fernandez C."/>
            <person name="Garcia-Vazquez E."/>
            <person name="Machado-Schiaffino G."/>
        </authorList>
    </citation>
    <scope>NUCLEOTIDE SEQUENCE</scope>
    <source>
        <strain evidence="1">C29</strain>
        <tissue evidence="1">Fin</tissue>
    </source>
</reference>
<keyword evidence="2" id="KW-1185">Reference proteome</keyword>